<dbReference type="SUPFAM" id="SSF50494">
    <property type="entry name" value="Trypsin-like serine proteases"/>
    <property type="match status" value="1"/>
</dbReference>
<feature type="chain" id="PRO_5045711746" description="Peptidase S1 domain-containing protein" evidence="1">
    <location>
        <begin position="32"/>
        <end position="274"/>
    </location>
</feature>
<feature type="signal peptide" evidence="1">
    <location>
        <begin position="1"/>
        <end position="31"/>
    </location>
</feature>
<dbReference type="InterPro" id="IPR001254">
    <property type="entry name" value="Trypsin_dom"/>
</dbReference>
<evidence type="ECO:0000313" key="4">
    <source>
        <dbReference type="Proteomes" id="UP001234178"/>
    </source>
</evidence>
<evidence type="ECO:0000259" key="2">
    <source>
        <dbReference type="PROSITE" id="PS50240"/>
    </source>
</evidence>
<dbReference type="Gene3D" id="2.40.10.10">
    <property type="entry name" value="Trypsin-like serine proteases"/>
    <property type="match status" value="1"/>
</dbReference>
<gene>
    <name evidence="3" type="ORF">OUZ56_030546</name>
</gene>
<reference evidence="3 4" key="1">
    <citation type="journal article" date="2023" name="Nucleic Acids Res.">
        <title>The hologenome of Daphnia magna reveals possible DNA methylation and microbiome-mediated evolution of the host genome.</title>
        <authorList>
            <person name="Chaturvedi A."/>
            <person name="Li X."/>
            <person name="Dhandapani V."/>
            <person name="Marshall H."/>
            <person name="Kissane S."/>
            <person name="Cuenca-Cambronero M."/>
            <person name="Asole G."/>
            <person name="Calvet F."/>
            <person name="Ruiz-Romero M."/>
            <person name="Marangio P."/>
            <person name="Guigo R."/>
            <person name="Rago D."/>
            <person name="Mirbahai L."/>
            <person name="Eastwood N."/>
            <person name="Colbourne J.K."/>
            <person name="Zhou J."/>
            <person name="Mallon E."/>
            <person name="Orsini L."/>
        </authorList>
    </citation>
    <scope>NUCLEOTIDE SEQUENCE [LARGE SCALE GENOMIC DNA]</scope>
    <source>
        <strain evidence="3">LRV0_1</strain>
    </source>
</reference>
<evidence type="ECO:0000256" key="1">
    <source>
        <dbReference type="SAM" id="SignalP"/>
    </source>
</evidence>
<name>A0ABQ9ZRM8_9CRUS</name>
<feature type="domain" description="Peptidase S1" evidence="2">
    <location>
        <begin position="41"/>
        <end position="269"/>
    </location>
</feature>
<keyword evidence="4" id="KW-1185">Reference proteome</keyword>
<dbReference type="Proteomes" id="UP001234178">
    <property type="component" value="Unassembled WGS sequence"/>
</dbReference>
<dbReference type="InterPro" id="IPR009003">
    <property type="entry name" value="Peptidase_S1_PA"/>
</dbReference>
<evidence type="ECO:0000313" key="3">
    <source>
        <dbReference type="EMBL" id="KAK4015572.1"/>
    </source>
</evidence>
<organism evidence="3 4">
    <name type="scientific">Daphnia magna</name>
    <dbReference type="NCBI Taxonomy" id="35525"/>
    <lineage>
        <taxon>Eukaryota</taxon>
        <taxon>Metazoa</taxon>
        <taxon>Ecdysozoa</taxon>
        <taxon>Arthropoda</taxon>
        <taxon>Crustacea</taxon>
        <taxon>Branchiopoda</taxon>
        <taxon>Diplostraca</taxon>
        <taxon>Cladocera</taxon>
        <taxon>Anomopoda</taxon>
        <taxon>Daphniidae</taxon>
        <taxon>Daphnia</taxon>
    </lineage>
</organism>
<dbReference type="PRINTS" id="PR00722">
    <property type="entry name" value="CHYMOTRYPSIN"/>
</dbReference>
<sequence length="274" mass="28953">MSTHIQTLVNSRQQLTMKVISLLITVSVLTAGTPIKEEERVSGGLALSVAVPHLVSITIDGQHICGGFICSSSWIVTAASCVNGVPPSQVKVVVAQVSLIQQDIDEQVLSVFKISVYEGYEPDTKLHDIAMLQTASTIPFGPRVNFIRYEEAEEVGGTVVNLAGWGATTVGGTPSTKLREITVTLPASCTGTYTAEEFTPNYMLCAGGSPADVGSPCQYDEGSPLIQTIGTTSYAVGIMSKNQGCGAGFAPTIYTRLSAYYAWINKIGGLQPVL</sequence>
<dbReference type="SMART" id="SM00020">
    <property type="entry name" value="Tryp_SPc"/>
    <property type="match status" value="1"/>
</dbReference>
<accession>A0ABQ9ZRM8</accession>
<dbReference type="Pfam" id="PF00089">
    <property type="entry name" value="Trypsin"/>
    <property type="match status" value="1"/>
</dbReference>
<dbReference type="PANTHER" id="PTHR24258">
    <property type="entry name" value="SERINE PROTEASE-RELATED"/>
    <property type="match status" value="1"/>
</dbReference>
<dbReference type="CDD" id="cd00190">
    <property type="entry name" value="Tryp_SPc"/>
    <property type="match status" value="1"/>
</dbReference>
<dbReference type="PANTHER" id="PTHR24258:SF140">
    <property type="entry name" value="BCDNA.GH08420-RELATED"/>
    <property type="match status" value="1"/>
</dbReference>
<dbReference type="InterPro" id="IPR001314">
    <property type="entry name" value="Peptidase_S1A"/>
</dbReference>
<dbReference type="PROSITE" id="PS50240">
    <property type="entry name" value="TRYPSIN_DOM"/>
    <property type="match status" value="1"/>
</dbReference>
<proteinExistence type="predicted"/>
<dbReference type="EMBL" id="JAOYFB010000005">
    <property type="protein sequence ID" value="KAK4015572.1"/>
    <property type="molecule type" value="Genomic_DNA"/>
</dbReference>
<comment type="caution">
    <text evidence="3">The sequence shown here is derived from an EMBL/GenBank/DDBJ whole genome shotgun (WGS) entry which is preliminary data.</text>
</comment>
<protein>
    <recommendedName>
        <fullName evidence="2">Peptidase S1 domain-containing protein</fullName>
    </recommendedName>
</protein>
<dbReference type="InterPro" id="IPR043504">
    <property type="entry name" value="Peptidase_S1_PA_chymotrypsin"/>
</dbReference>
<keyword evidence="1" id="KW-0732">Signal</keyword>